<evidence type="ECO:0000313" key="2">
    <source>
        <dbReference type="Proteomes" id="UP001638806"/>
    </source>
</evidence>
<comment type="caution">
    <text evidence="1">The sequence shown here is derived from an EMBL/GenBank/DDBJ whole genome shotgun (WGS) entry which is preliminary data.</text>
</comment>
<keyword evidence="2" id="KW-1185">Reference proteome</keyword>
<organism evidence="1 2">
    <name type="scientific">Purpureocillium lilacinum</name>
    <name type="common">Paecilomyces lilacinus</name>
    <dbReference type="NCBI Taxonomy" id="33203"/>
    <lineage>
        <taxon>Eukaryota</taxon>
        <taxon>Fungi</taxon>
        <taxon>Dikarya</taxon>
        <taxon>Ascomycota</taxon>
        <taxon>Pezizomycotina</taxon>
        <taxon>Sordariomycetes</taxon>
        <taxon>Hypocreomycetidae</taxon>
        <taxon>Hypocreales</taxon>
        <taxon>Ophiocordycipitaceae</taxon>
        <taxon>Purpureocillium</taxon>
    </lineage>
</organism>
<accession>A0ACC4D9Q2</accession>
<name>A0ACC4D9Q2_PURLI</name>
<dbReference type="Proteomes" id="UP001638806">
    <property type="component" value="Unassembled WGS sequence"/>
</dbReference>
<dbReference type="EMBL" id="JBGNUJ010000012">
    <property type="protein sequence ID" value="KAL3953044.1"/>
    <property type="molecule type" value="Genomic_DNA"/>
</dbReference>
<protein>
    <submittedName>
        <fullName evidence="1">Uncharacterized protein</fullName>
    </submittedName>
</protein>
<sequence length="621" mass="68017">MRSFRWVDCQFGALESCLTLAQLKQTLSSLPSTLSETYERVLASVPEHHVEHARRILHIVCFASEEVEVHELVHLAAVDIGTDSAIYDPEDQVHAELFRSVCPGFLDGVGQESTAVPLRQEQGPRHDGLHLLSTLLVRPATQRGGGRAKEHPGAEEASVEVGITEPKPEGQSELVPEPDLEAVWNLELDMDPMLDTDEAARRSFIYREVAGWLKHYRSIADEVERQLPEQMILRLFRNQAAFSRYEACLGPLPSDHPPRCWHGLQIYTAASLGLDFVIASMLDDTSWWKGSEPLREKDMVNHEWRSDTLLHVAARNGHATTVQLLLDRGVEVDVCRGVDVCLLSGSVCPWFLETTPIEGPVVVGTALLEAAWGGHSDIVAIDRNTDGLHVFHSRVANINNQGAIQGTALQAAAYERKETVVRLLLSRGADTNIQAGQSGTALQAAASNIPSSETVAAAWRGTTDVARLLLDRGADVNAQGGLLGTALIAATSRGTTDIIRLLLDRGADVNAQVGPYGTALVAGTAQNSADIVHVLLEHGADARVRTETYGTAFELAYGNDLLLDTLDVLFHHGLVPGSKKAKVKRELRRWVWPQLPRPHVAVEDTELLIGQSWLSSYEEEY</sequence>
<proteinExistence type="predicted"/>
<reference evidence="1" key="1">
    <citation type="submission" date="2024-12" db="EMBL/GenBank/DDBJ databases">
        <title>Comparative genomics and development of molecular markers within Purpureocillium lilacinum and among Purpureocillium species.</title>
        <authorList>
            <person name="Yeh Z.-Y."/>
            <person name="Ni N.-T."/>
            <person name="Lo P.-H."/>
            <person name="Mushyakhwo K."/>
            <person name="Lin C.-F."/>
            <person name="Nai Y.-S."/>
        </authorList>
    </citation>
    <scope>NUCLEOTIDE SEQUENCE</scope>
    <source>
        <strain evidence="1">NCHU-NPUST-175</strain>
    </source>
</reference>
<evidence type="ECO:0000313" key="1">
    <source>
        <dbReference type="EMBL" id="KAL3953044.1"/>
    </source>
</evidence>
<gene>
    <name evidence="1" type="ORF">ACCO45_012987</name>
</gene>